<accession>A0AAV4HQX2</accession>
<dbReference type="GO" id="GO:0050661">
    <property type="term" value="F:NADP binding"/>
    <property type="evidence" value="ECO:0007669"/>
    <property type="project" value="InterPro"/>
</dbReference>
<dbReference type="InterPro" id="IPR020946">
    <property type="entry name" value="Flavin_mOase-like"/>
</dbReference>
<comment type="cofactor">
    <cofactor evidence="5">
        <name>FAD</name>
        <dbReference type="ChEBI" id="CHEBI:57692"/>
    </cofactor>
</comment>
<dbReference type="AlphaFoldDB" id="A0AAV4HQX2"/>
<dbReference type="Pfam" id="PF00743">
    <property type="entry name" value="FMO-like"/>
    <property type="match status" value="1"/>
</dbReference>
<dbReference type="GO" id="GO:0050660">
    <property type="term" value="F:flavin adenine dinucleotide binding"/>
    <property type="evidence" value="ECO:0007669"/>
    <property type="project" value="InterPro"/>
</dbReference>
<organism evidence="6 7">
    <name type="scientific">Elysia marginata</name>
    <dbReference type="NCBI Taxonomy" id="1093978"/>
    <lineage>
        <taxon>Eukaryota</taxon>
        <taxon>Metazoa</taxon>
        <taxon>Spiralia</taxon>
        <taxon>Lophotrochozoa</taxon>
        <taxon>Mollusca</taxon>
        <taxon>Gastropoda</taxon>
        <taxon>Heterobranchia</taxon>
        <taxon>Euthyneura</taxon>
        <taxon>Panpulmonata</taxon>
        <taxon>Sacoglossa</taxon>
        <taxon>Placobranchoidea</taxon>
        <taxon>Plakobranchidae</taxon>
        <taxon>Elysia</taxon>
    </lineage>
</organism>
<evidence type="ECO:0000256" key="2">
    <source>
        <dbReference type="ARBA" id="ARBA00022630"/>
    </source>
</evidence>
<dbReference type="GO" id="GO:0004499">
    <property type="term" value="F:N,N-dimethylaniline monooxygenase activity"/>
    <property type="evidence" value="ECO:0007669"/>
    <property type="project" value="InterPro"/>
</dbReference>
<dbReference type="InterPro" id="IPR036188">
    <property type="entry name" value="FAD/NAD-bd_sf"/>
</dbReference>
<evidence type="ECO:0000313" key="7">
    <source>
        <dbReference type="Proteomes" id="UP000762676"/>
    </source>
</evidence>
<evidence type="ECO:0000256" key="3">
    <source>
        <dbReference type="ARBA" id="ARBA00022827"/>
    </source>
</evidence>
<comment type="similarity">
    <text evidence="1 5">Belongs to the FMO family.</text>
</comment>
<name>A0AAV4HQX2_9GAST</name>
<evidence type="ECO:0000256" key="4">
    <source>
        <dbReference type="ARBA" id="ARBA00023002"/>
    </source>
</evidence>
<dbReference type="Gene3D" id="3.50.50.60">
    <property type="entry name" value="FAD/NAD(P)-binding domain"/>
    <property type="match status" value="1"/>
</dbReference>
<dbReference type="Proteomes" id="UP000762676">
    <property type="component" value="Unassembled WGS sequence"/>
</dbReference>
<keyword evidence="2 5" id="KW-0285">Flavoprotein</keyword>
<evidence type="ECO:0000313" key="6">
    <source>
        <dbReference type="EMBL" id="GFR98985.1"/>
    </source>
</evidence>
<sequence length="98" mass="10919">MVFPPDLERGTLAVIGCFMPEGSLMPMAEMQCRVATRVFQGYLHLPDSSSMWRDVNQRDACCPSQPMPSQRYAVALGQISYMDQLAELIGCRPDFGTV</sequence>
<dbReference type="InterPro" id="IPR050346">
    <property type="entry name" value="FMO-like"/>
</dbReference>
<keyword evidence="4 5" id="KW-0560">Oxidoreductase</keyword>
<keyword evidence="3 5" id="KW-0274">FAD</keyword>
<evidence type="ECO:0000256" key="1">
    <source>
        <dbReference type="ARBA" id="ARBA00009183"/>
    </source>
</evidence>
<dbReference type="EMBL" id="BMAT01012776">
    <property type="protein sequence ID" value="GFR98985.1"/>
    <property type="molecule type" value="Genomic_DNA"/>
</dbReference>
<reference evidence="6 7" key="1">
    <citation type="journal article" date="2021" name="Elife">
        <title>Chloroplast acquisition without the gene transfer in kleptoplastic sea slugs, Plakobranchus ocellatus.</title>
        <authorList>
            <person name="Maeda T."/>
            <person name="Takahashi S."/>
            <person name="Yoshida T."/>
            <person name="Shimamura S."/>
            <person name="Takaki Y."/>
            <person name="Nagai Y."/>
            <person name="Toyoda A."/>
            <person name="Suzuki Y."/>
            <person name="Arimoto A."/>
            <person name="Ishii H."/>
            <person name="Satoh N."/>
            <person name="Nishiyama T."/>
            <person name="Hasebe M."/>
            <person name="Maruyama T."/>
            <person name="Minagawa J."/>
            <person name="Obokata J."/>
            <person name="Shigenobu S."/>
        </authorList>
    </citation>
    <scope>NUCLEOTIDE SEQUENCE [LARGE SCALE GENOMIC DNA]</scope>
</reference>
<evidence type="ECO:0000256" key="5">
    <source>
        <dbReference type="RuleBase" id="RU361177"/>
    </source>
</evidence>
<proteinExistence type="inferred from homology"/>
<dbReference type="PANTHER" id="PTHR23023">
    <property type="entry name" value="DIMETHYLANILINE MONOOXYGENASE"/>
    <property type="match status" value="1"/>
</dbReference>
<comment type="caution">
    <text evidence="6">The sequence shown here is derived from an EMBL/GenBank/DDBJ whole genome shotgun (WGS) entry which is preliminary data.</text>
</comment>
<dbReference type="EC" id="1.-.-.-" evidence="5"/>
<keyword evidence="7" id="KW-1185">Reference proteome</keyword>
<keyword evidence="5 6" id="KW-0503">Monooxygenase</keyword>
<gene>
    <name evidence="6" type="ORF">ElyMa_006363100</name>
</gene>
<protein>
    <recommendedName>
        <fullName evidence="5">Flavin-containing monooxygenase</fullName>
        <ecNumber evidence="5">1.-.-.-</ecNumber>
    </recommendedName>
</protein>